<evidence type="ECO:0000256" key="1">
    <source>
        <dbReference type="SAM" id="MobiDB-lite"/>
    </source>
</evidence>
<accession>M3YL79</accession>
<proteinExistence type="predicted"/>
<feature type="compositionally biased region" description="Basic and acidic residues" evidence="1">
    <location>
        <begin position="92"/>
        <end position="104"/>
    </location>
</feature>
<organism evidence="2">
    <name type="scientific">Mustela putorius furo</name>
    <name type="common">European domestic ferret</name>
    <name type="synonym">Mustela furo</name>
    <dbReference type="NCBI Taxonomy" id="9669"/>
    <lineage>
        <taxon>Eukaryota</taxon>
        <taxon>Metazoa</taxon>
        <taxon>Chordata</taxon>
        <taxon>Craniata</taxon>
        <taxon>Vertebrata</taxon>
        <taxon>Euteleostomi</taxon>
        <taxon>Mammalia</taxon>
        <taxon>Eutheria</taxon>
        <taxon>Laurasiatheria</taxon>
        <taxon>Carnivora</taxon>
        <taxon>Caniformia</taxon>
        <taxon>Musteloidea</taxon>
        <taxon>Mustelidae</taxon>
        <taxon>Mustelinae</taxon>
        <taxon>Mustela</taxon>
    </lineage>
</organism>
<feature type="region of interest" description="Disordered" evidence="1">
    <location>
        <begin position="89"/>
        <end position="127"/>
    </location>
</feature>
<name>M3YL79_MUSPF</name>
<dbReference type="EMBL" id="AEYP01042362">
    <property type="status" value="NOT_ANNOTATED_CDS"/>
    <property type="molecule type" value="Genomic_DNA"/>
</dbReference>
<dbReference type="HOGENOM" id="CLU_1969823_0_0_1"/>
<reference evidence="2" key="1">
    <citation type="submission" date="2024-06" db="UniProtKB">
        <authorList>
            <consortium name="Ensembl"/>
        </authorList>
    </citation>
    <scope>IDENTIFICATION</scope>
</reference>
<dbReference type="InParanoid" id="M3YL79"/>
<evidence type="ECO:0000313" key="2">
    <source>
        <dbReference type="Ensembl" id="ENSMPUP00000012086.1"/>
    </source>
</evidence>
<sequence length="127" mass="13241">MSSLRIYSALAERACLRRGRGFLLDHGVSGTRGRFGAVETAGTPRRCSPKLPVRTAALEGAGLCETGKPRPGGGQAARARACVGYGSAAGRPELHGQVRSEGHRPPGSTARAKPSAQKVSRVRPRLG</sequence>
<dbReference type="Ensembl" id="ENSMPUT00000012285.1">
    <property type="protein sequence ID" value="ENSMPUP00000012086.1"/>
    <property type="gene ID" value="ENSMPUG00000012182.1"/>
</dbReference>
<dbReference type="AlphaFoldDB" id="M3YL79"/>
<protein>
    <submittedName>
        <fullName evidence="2">Uncharacterized protein</fullName>
    </submittedName>
</protein>